<accession>A0A3N9NUY3</accession>
<keyword evidence="2" id="KW-1185">Reference proteome</keyword>
<evidence type="ECO:0000313" key="2">
    <source>
        <dbReference type="Proteomes" id="UP000282529"/>
    </source>
</evidence>
<organism evidence="1 2">
    <name type="scientific">Paenibacillus rhizophilus</name>
    <dbReference type="NCBI Taxonomy" id="1850366"/>
    <lineage>
        <taxon>Bacteria</taxon>
        <taxon>Bacillati</taxon>
        <taxon>Bacillota</taxon>
        <taxon>Bacilli</taxon>
        <taxon>Bacillales</taxon>
        <taxon>Paenibacillaceae</taxon>
        <taxon>Paenibacillus</taxon>
    </lineage>
</organism>
<dbReference type="Proteomes" id="UP000282529">
    <property type="component" value="Unassembled WGS sequence"/>
</dbReference>
<name>A0A3N9NUY3_9BACL</name>
<feature type="non-terminal residue" evidence="1">
    <location>
        <position position="26"/>
    </location>
</feature>
<evidence type="ECO:0000313" key="1">
    <source>
        <dbReference type="EMBL" id="RQW07718.1"/>
    </source>
</evidence>
<dbReference type="GO" id="GO:0016301">
    <property type="term" value="F:kinase activity"/>
    <property type="evidence" value="ECO:0007669"/>
    <property type="project" value="UniProtKB-KW"/>
</dbReference>
<keyword evidence="1" id="KW-0808">Transferase</keyword>
<sequence length="26" mass="2797">MPLANSSYCQACSGLSPPSYRPCRAH</sequence>
<proteinExistence type="predicted"/>
<reference evidence="1 2" key="1">
    <citation type="submission" date="2018-11" db="EMBL/GenBank/DDBJ databases">
        <title>Genome sequence of strain 7197.</title>
        <authorList>
            <person name="Gao J."/>
            <person name="Sun J."/>
        </authorList>
    </citation>
    <scope>NUCLEOTIDE SEQUENCE [LARGE SCALE GENOMIC DNA]</scope>
    <source>
        <strain evidence="1 2">7197</strain>
    </source>
</reference>
<protein>
    <submittedName>
        <fullName evidence="1">Nucleoside kinase</fullName>
    </submittedName>
</protein>
<comment type="caution">
    <text evidence="1">The sequence shown here is derived from an EMBL/GenBank/DDBJ whole genome shotgun (WGS) entry which is preliminary data.</text>
</comment>
<gene>
    <name evidence="1" type="ORF">EH198_24330</name>
</gene>
<dbReference type="EMBL" id="RQPI01000031">
    <property type="protein sequence ID" value="RQW07718.1"/>
    <property type="molecule type" value="Genomic_DNA"/>
</dbReference>
<keyword evidence="1" id="KW-0418">Kinase</keyword>
<dbReference type="AlphaFoldDB" id="A0A3N9NUY3"/>